<evidence type="ECO:0000256" key="3">
    <source>
        <dbReference type="ARBA" id="ARBA00022946"/>
    </source>
</evidence>
<keyword evidence="5" id="KW-0411">Iron-sulfur</keyword>
<dbReference type="GO" id="GO:0003735">
    <property type="term" value="F:structural constituent of ribosome"/>
    <property type="evidence" value="ECO:0007669"/>
    <property type="project" value="TreeGrafter"/>
</dbReference>
<keyword evidence="9" id="KW-1185">Reference proteome</keyword>
<accession>A0A811JS55</accession>
<dbReference type="Proteomes" id="UP000783686">
    <property type="component" value="Unassembled WGS sequence"/>
</dbReference>
<proteinExistence type="predicted"/>
<name>A0A811JS55_9BILA</name>
<keyword evidence="6" id="KW-0496">Mitochondrion</keyword>
<organism evidence="8 9">
    <name type="scientific">Bursaphelenchus okinawaensis</name>
    <dbReference type="NCBI Taxonomy" id="465554"/>
    <lineage>
        <taxon>Eukaryota</taxon>
        <taxon>Metazoa</taxon>
        <taxon>Ecdysozoa</taxon>
        <taxon>Nematoda</taxon>
        <taxon>Chromadorea</taxon>
        <taxon>Rhabditida</taxon>
        <taxon>Tylenchina</taxon>
        <taxon>Tylenchomorpha</taxon>
        <taxon>Aphelenchoidea</taxon>
        <taxon>Aphelenchoididae</taxon>
        <taxon>Bursaphelenchus</taxon>
    </lineage>
</organism>
<dbReference type="Proteomes" id="UP000614601">
    <property type="component" value="Unassembled WGS sequence"/>
</dbReference>
<dbReference type="InterPro" id="IPR029063">
    <property type="entry name" value="SAM-dependent_MTases_sf"/>
</dbReference>
<dbReference type="EMBL" id="CAJFDH010000001">
    <property type="protein sequence ID" value="CAD5206122.1"/>
    <property type="molecule type" value="Genomic_DNA"/>
</dbReference>
<comment type="subcellular location">
    <subcellularLocation>
        <location evidence="1">Mitochondrion</location>
    </subcellularLocation>
</comment>
<gene>
    <name evidence="8" type="ORF">BOKJ2_LOCUS806</name>
</gene>
<dbReference type="GO" id="GO:0006412">
    <property type="term" value="P:translation"/>
    <property type="evidence" value="ECO:0007669"/>
    <property type="project" value="InterPro"/>
</dbReference>
<dbReference type="Pfam" id="PF09243">
    <property type="entry name" value="Rsm22"/>
    <property type="match status" value="2"/>
</dbReference>
<evidence type="ECO:0000313" key="8">
    <source>
        <dbReference type="EMBL" id="CAD5206122.1"/>
    </source>
</evidence>
<protein>
    <submittedName>
        <fullName evidence="8">Uncharacterized protein</fullName>
    </submittedName>
</protein>
<evidence type="ECO:0000256" key="7">
    <source>
        <dbReference type="ARBA" id="ARBA00045681"/>
    </source>
</evidence>
<comment type="function">
    <text evidence="7">Mitochondrial ribosome (mitoribosome) assembly factor. Binds at the interface of the head and body domains of the mitochondrial small ribosomal subunit (mt-SSU), occluding the mRNA channel and preventing compaction of the head domain towards the body. Probable inactive methyltransferase: retains the characteristic folding and ability to bind S-adenosyl-L-methionine, but it probably lost its methyltransferase activity.</text>
</comment>
<dbReference type="GO" id="GO:0046872">
    <property type="term" value="F:metal ion binding"/>
    <property type="evidence" value="ECO:0007669"/>
    <property type="project" value="UniProtKB-KW"/>
</dbReference>
<dbReference type="GO" id="GO:0008168">
    <property type="term" value="F:methyltransferase activity"/>
    <property type="evidence" value="ECO:0007669"/>
    <property type="project" value="InterPro"/>
</dbReference>
<evidence type="ECO:0000256" key="1">
    <source>
        <dbReference type="ARBA" id="ARBA00004173"/>
    </source>
</evidence>
<keyword evidence="3" id="KW-0809">Transit peptide</keyword>
<comment type="caution">
    <text evidence="8">The sequence shown here is derived from an EMBL/GenBank/DDBJ whole genome shotgun (WGS) entry which is preliminary data.</text>
</comment>
<dbReference type="InterPro" id="IPR052571">
    <property type="entry name" value="Mt_RNA_Methyltransferase"/>
</dbReference>
<evidence type="ECO:0000313" key="9">
    <source>
        <dbReference type="Proteomes" id="UP000614601"/>
    </source>
</evidence>
<reference evidence="8" key="1">
    <citation type="submission" date="2020-09" db="EMBL/GenBank/DDBJ databases">
        <authorList>
            <person name="Kikuchi T."/>
        </authorList>
    </citation>
    <scope>NUCLEOTIDE SEQUENCE</scope>
    <source>
        <strain evidence="8">SH1</strain>
    </source>
</reference>
<evidence type="ECO:0000256" key="4">
    <source>
        <dbReference type="ARBA" id="ARBA00023004"/>
    </source>
</evidence>
<dbReference type="AlphaFoldDB" id="A0A811JS55"/>
<dbReference type="EMBL" id="CAJFCW020000001">
    <property type="protein sequence ID" value="CAG9080590.1"/>
    <property type="molecule type" value="Genomic_DNA"/>
</dbReference>
<evidence type="ECO:0000256" key="5">
    <source>
        <dbReference type="ARBA" id="ARBA00023014"/>
    </source>
</evidence>
<dbReference type="OrthoDB" id="421327at2759"/>
<dbReference type="SUPFAM" id="SSF53335">
    <property type="entry name" value="S-adenosyl-L-methionine-dependent methyltransferases"/>
    <property type="match status" value="1"/>
</dbReference>
<dbReference type="PANTHER" id="PTHR13184:SF5">
    <property type="entry name" value="METHYLTRANSFERASE-LIKE PROTEIN 17, MITOCHONDRIAL"/>
    <property type="match status" value="1"/>
</dbReference>
<evidence type="ECO:0000256" key="6">
    <source>
        <dbReference type="ARBA" id="ARBA00023128"/>
    </source>
</evidence>
<keyword evidence="2" id="KW-0479">Metal-binding</keyword>
<dbReference type="Gene3D" id="3.40.50.150">
    <property type="entry name" value="Vaccinia Virus protein VP39"/>
    <property type="match status" value="1"/>
</dbReference>
<keyword evidence="4" id="KW-0408">Iron</keyword>
<dbReference type="InterPro" id="IPR015324">
    <property type="entry name" value="Ribosomal_Rsm22-like"/>
</dbReference>
<sequence length="488" mass="55937">MMRACVRPFGLRFSSSEVGANIHEVTTSAFNVKTSVKAQMKLTERLDVPAKKAQRLYSLPKEAINGLYKAIQNVEKEPRVLQHDSDQLTQKIIHRKMPADPEEVRLARKNDNIRAYKWKPTVFKTRDEGSGYALSRLSSNYAEAKFVLDQLDSDSFTPESILDYGSGVGGVFWAAREKWDESLKDYCAVDPNTTANHLAMDIMRKDDNKLISPYVSFRRSIIPSTKQKYDIVVAQRVLPEVPSFKSRIDLISLLWSRTNKYLVLIESSLLDSFTALMEMRDFLLLSGYRFNKDNVKQQLEREGKLTQDVLDVLNDRRATIFEKYKLLKNKINITTEIDPGYLFAPCPHDSGCPHTTSNGYSEACAFQAKIPELRLDGKSKSIYTDRTLRAKFTYMIFKKGEREVGQKVLPRIVKVNNCGNHQQCDVCTAFNGLQRFTVSKRLGHSYNRIRSCKEGQLLPYNEEILKAEDENVDMINQIYNQEKAQFSN</sequence>
<dbReference type="GO" id="GO:0005763">
    <property type="term" value="C:mitochondrial small ribosomal subunit"/>
    <property type="evidence" value="ECO:0007669"/>
    <property type="project" value="TreeGrafter"/>
</dbReference>
<dbReference type="GO" id="GO:0051536">
    <property type="term" value="F:iron-sulfur cluster binding"/>
    <property type="evidence" value="ECO:0007669"/>
    <property type="project" value="UniProtKB-KW"/>
</dbReference>
<dbReference type="PANTHER" id="PTHR13184">
    <property type="entry name" value="37S RIBOSOMAL PROTEIN S22"/>
    <property type="match status" value="1"/>
</dbReference>
<evidence type="ECO:0000256" key="2">
    <source>
        <dbReference type="ARBA" id="ARBA00022723"/>
    </source>
</evidence>